<reference evidence="1 2" key="1">
    <citation type="submission" date="2023-07" db="EMBL/GenBank/DDBJ databases">
        <title>Functional and genomic diversity of the sorghum phyllosphere microbiome.</title>
        <authorList>
            <person name="Shade A."/>
        </authorList>
    </citation>
    <scope>NUCLEOTIDE SEQUENCE [LARGE SCALE GENOMIC DNA]</scope>
    <source>
        <strain evidence="1 2">SORGH_AS_0887</strain>
    </source>
</reference>
<keyword evidence="2" id="KW-1185">Reference proteome</keyword>
<gene>
    <name evidence="1" type="ORF">QE380_001498</name>
</gene>
<dbReference type="PROSITE" id="PS51257">
    <property type="entry name" value="PROKAR_LIPOPROTEIN"/>
    <property type="match status" value="1"/>
</dbReference>
<evidence type="ECO:0000313" key="2">
    <source>
        <dbReference type="Proteomes" id="UP001233360"/>
    </source>
</evidence>
<sequence>MKNKILMATTLTTLVSVLSGCGGEGGNIYLDPNEGVTASTSCKTSSDNCQGFYLVYPVSGLNFDCSSNKNNHFVTVRGGNSVTGACQLGDTITFSIKGQTTDKQINLGSLDLKTISPIKVGDQPLSLIDIATAMTGKAPTALNLQDDTIKVATALVRVFQAVGIQEDHNVAGDLQPVSLNEDYKNNLSKITRSLTVSDFIDGSYETVLSPWVDLSKVSQAQAFDVLKTMMNLQNAGIFNAEIFTPTSVSEILVLKNASGFRGQSTTTQSQILANMYLLTDRQGYTLGYGLQWRGKPDESTSELAYLTLIRKYAPTKMTGQAQKTWIDPLSKALSSAQPFRFSLNSNSNEDLKIFQGKLLDNYVIVSTDTLYKRAMNTDTVDTSVYGNWTQQVGTETFNGKIDLAKIYPISYLDKDVFKTSKNVTSGQYIFPLYATLTFKFNDTSVPDVKLGIVIDENGDIRTDIGPNATTTDMSGTCGTLVNGMQDNNGVTQYRVGTTGAANSTSSDQSITIRMILSDAKFGLLEGALLGLNQNLSVSTDAANAVLSSGGVKINLGNLLNTNSNSRSISVSNFNDPSSGLSTVANWANTYAAYQKIYNSITNIQPAPTADQIELAKRVSGTLTAELPNCYSVKNK</sequence>
<dbReference type="RefSeq" id="WP_307003127.1">
    <property type="nucleotide sequence ID" value="NZ_JAUTBK010000002.1"/>
</dbReference>
<proteinExistence type="predicted"/>
<accession>A0ABU0UVJ3</accession>
<keyword evidence="1" id="KW-0449">Lipoprotein</keyword>
<name>A0ABU0UVJ3_ACIBI</name>
<evidence type="ECO:0000313" key="1">
    <source>
        <dbReference type="EMBL" id="MDQ1208575.1"/>
    </source>
</evidence>
<dbReference type="EMBL" id="JAUTBK010000002">
    <property type="protein sequence ID" value="MDQ1208575.1"/>
    <property type="molecule type" value="Genomic_DNA"/>
</dbReference>
<comment type="caution">
    <text evidence="1">The sequence shown here is derived from an EMBL/GenBank/DDBJ whole genome shotgun (WGS) entry which is preliminary data.</text>
</comment>
<protein>
    <submittedName>
        <fullName evidence="1">Small lipoprotein YifL</fullName>
    </submittedName>
</protein>
<organism evidence="1 2">
    <name type="scientific">Acinetobacter baylyi</name>
    <dbReference type="NCBI Taxonomy" id="202950"/>
    <lineage>
        <taxon>Bacteria</taxon>
        <taxon>Pseudomonadati</taxon>
        <taxon>Pseudomonadota</taxon>
        <taxon>Gammaproteobacteria</taxon>
        <taxon>Moraxellales</taxon>
        <taxon>Moraxellaceae</taxon>
        <taxon>Acinetobacter</taxon>
    </lineage>
</organism>
<dbReference type="Proteomes" id="UP001233360">
    <property type="component" value="Unassembled WGS sequence"/>
</dbReference>